<feature type="domain" description="DOC" evidence="1">
    <location>
        <begin position="1"/>
        <end position="120"/>
    </location>
</feature>
<sequence>MVSSLDEGHPGDNIIDGREDTYWISTGLYPQEILLAMSERSMVSTVKIVTSNVRGLRIESCAEDDPVNFKTLAEDELEELSGRLQVKEIPCQGVEPAAYIKVMVLSGYHDFCTVHRVIVE</sequence>
<gene>
    <name evidence="2" type="primary">IFT25</name>
    <name evidence="2" type="ORF">SPIL2461_LOCUS19862</name>
</gene>
<dbReference type="AlphaFoldDB" id="A0A812X3V0"/>
<dbReference type="GO" id="GO:0030992">
    <property type="term" value="C:intraciliary transport particle B"/>
    <property type="evidence" value="ECO:0007669"/>
    <property type="project" value="InterPro"/>
</dbReference>
<accession>A0A812X3V0</accession>
<dbReference type="GO" id="GO:0005929">
    <property type="term" value="C:cilium"/>
    <property type="evidence" value="ECO:0007669"/>
    <property type="project" value="TreeGrafter"/>
</dbReference>
<evidence type="ECO:0000259" key="1">
    <source>
        <dbReference type="PROSITE" id="PS51284"/>
    </source>
</evidence>
<evidence type="ECO:0000313" key="2">
    <source>
        <dbReference type="EMBL" id="CAE7704474.1"/>
    </source>
</evidence>
<protein>
    <submittedName>
        <fullName evidence="2">IFT25 protein</fullName>
    </submittedName>
</protein>
<dbReference type="OrthoDB" id="271080at2759"/>
<dbReference type="InterPro" id="IPR008979">
    <property type="entry name" value="Galactose-bd-like_sf"/>
</dbReference>
<name>A0A812X3V0_SYMPI</name>
<dbReference type="PANTHER" id="PTHR33906:SF1">
    <property type="entry name" value="INTRAFLAGELLAR TRANSPORT PROTEIN 25 HOMOLOG"/>
    <property type="match status" value="1"/>
</dbReference>
<dbReference type="InterPro" id="IPR033558">
    <property type="entry name" value="IFT25"/>
</dbReference>
<comment type="caution">
    <text evidence="2">The sequence shown here is derived from an EMBL/GenBank/DDBJ whole genome shotgun (WGS) entry which is preliminary data.</text>
</comment>
<proteinExistence type="predicted"/>
<evidence type="ECO:0000313" key="3">
    <source>
        <dbReference type="Proteomes" id="UP000649617"/>
    </source>
</evidence>
<dbReference type="PANTHER" id="PTHR33906">
    <property type="entry name" value="INTRAFLAGELLAR TRANSPORT PROTEIN 25 HOMOLOG"/>
    <property type="match status" value="1"/>
</dbReference>
<dbReference type="EMBL" id="CAJNIZ010044893">
    <property type="protein sequence ID" value="CAE7704474.1"/>
    <property type="molecule type" value="Genomic_DNA"/>
</dbReference>
<dbReference type="SUPFAM" id="SSF49785">
    <property type="entry name" value="Galactose-binding domain-like"/>
    <property type="match status" value="1"/>
</dbReference>
<dbReference type="InterPro" id="IPR004939">
    <property type="entry name" value="APC_su10/DOC_dom"/>
</dbReference>
<reference evidence="2" key="1">
    <citation type="submission" date="2021-02" db="EMBL/GenBank/DDBJ databases">
        <authorList>
            <person name="Dougan E. K."/>
            <person name="Rhodes N."/>
            <person name="Thang M."/>
            <person name="Chan C."/>
        </authorList>
    </citation>
    <scope>NUCLEOTIDE SEQUENCE</scope>
</reference>
<dbReference type="Proteomes" id="UP000649617">
    <property type="component" value="Unassembled WGS sequence"/>
</dbReference>
<organism evidence="2 3">
    <name type="scientific">Symbiodinium pilosum</name>
    <name type="common">Dinoflagellate</name>
    <dbReference type="NCBI Taxonomy" id="2952"/>
    <lineage>
        <taxon>Eukaryota</taxon>
        <taxon>Sar</taxon>
        <taxon>Alveolata</taxon>
        <taxon>Dinophyceae</taxon>
        <taxon>Suessiales</taxon>
        <taxon>Symbiodiniaceae</taxon>
        <taxon>Symbiodinium</taxon>
    </lineage>
</organism>
<dbReference type="Gene3D" id="2.60.120.260">
    <property type="entry name" value="Galactose-binding domain-like"/>
    <property type="match status" value="1"/>
</dbReference>
<keyword evidence="3" id="KW-1185">Reference proteome</keyword>
<dbReference type="GO" id="GO:0042073">
    <property type="term" value="P:intraciliary transport"/>
    <property type="evidence" value="ECO:0007669"/>
    <property type="project" value="InterPro"/>
</dbReference>
<dbReference type="PROSITE" id="PS51284">
    <property type="entry name" value="DOC"/>
    <property type="match status" value="1"/>
</dbReference>